<reference evidence="1" key="1">
    <citation type="submission" date="2020-06" db="EMBL/GenBank/DDBJ databases">
        <authorList>
            <consortium name="Plant Systems Biology data submission"/>
        </authorList>
    </citation>
    <scope>NUCLEOTIDE SEQUENCE</scope>
    <source>
        <strain evidence="1">D6</strain>
    </source>
</reference>
<dbReference type="Proteomes" id="UP001153069">
    <property type="component" value="Unassembled WGS sequence"/>
</dbReference>
<accession>A0A9N8D541</accession>
<dbReference type="OrthoDB" id="57292at2759"/>
<evidence type="ECO:0000313" key="1">
    <source>
        <dbReference type="EMBL" id="CAB9496637.1"/>
    </source>
</evidence>
<dbReference type="AlphaFoldDB" id="A0A9N8D541"/>
<organism evidence="1 2">
    <name type="scientific">Seminavis robusta</name>
    <dbReference type="NCBI Taxonomy" id="568900"/>
    <lineage>
        <taxon>Eukaryota</taxon>
        <taxon>Sar</taxon>
        <taxon>Stramenopiles</taxon>
        <taxon>Ochrophyta</taxon>
        <taxon>Bacillariophyta</taxon>
        <taxon>Bacillariophyceae</taxon>
        <taxon>Bacillariophycidae</taxon>
        <taxon>Naviculales</taxon>
        <taxon>Naviculaceae</taxon>
        <taxon>Seminavis</taxon>
    </lineage>
</organism>
<gene>
    <name evidence="1" type="ORF">SEMRO_7_G006070.1</name>
</gene>
<name>A0A9N8D541_9STRA</name>
<dbReference type="EMBL" id="CAICTM010000007">
    <property type="protein sequence ID" value="CAB9496637.1"/>
    <property type="molecule type" value="Genomic_DNA"/>
</dbReference>
<sequence>MDLAVALVLGDKTSVGLTCAFSESKQGVPGYCCLDQPWQRSSDDFGTKYECKDTCQNQGPKLAGFSEETCKLYSGTWCPHPTDCSTLTSCVSDEIAWAKKNGRKTYKGYLEAAPKLNDNTDVKQCGDLKEYFGFESTYPDQIEICEDVFFLRYSNDFGQIDSLGSTPVGDEIVLHGLKSPKKPANNPAFYNDQGHNIYIRAQWISALEVVYEKIDGFDLIALGTLKAMQGAQTYLEYKLGSDQIGDFDMYVIYENTEAVFGNMEIMNDNMQKIVFLSRPLRAGVRLELLLDRFVILLWELRTGFTRLWSRQPTRRAWLKPPPAM</sequence>
<protein>
    <submittedName>
        <fullName evidence="1">Uncharacterized protein</fullName>
    </submittedName>
</protein>
<proteinExistence type="predicted"/>
<evidence type="ECO:0000313" key="2">
    <source>
        <dbReference type="Proteomes" id="UP001153069"/>
    </source>
</evidence>
<comment type="caution">
    <text evidence="1">The sequence shown here is derived from an EMBL/GenBank/DDBJ whole genome shotgun (WGS) entry which is preliminary data.</text>
</comment>
<keyword evidence="2" id="KW-1185">Reference proteome</keyword>